<accession>A0A0E9TVG3</accession>
<reference evidence="1" key="1">
    <citation type="submission" date="2014-11" db="EMBL/GenBank/DDBJ databases">
        <authorList>
            <person name="Amaro Gonzalez C."/>
        </authorList>
    </citation>
    <scope>NUCLEOTIDE SEQUENCE</scope>
</reference>
<name>A0A0E9TVG3_ANGAN</name>
<reference evidence="1" key="2">
    <citation type="journal article" date="2015" name="Fish Shellfish Immunol.">
        <title>Early steps in the European eel (Anguilla anguilla)-Vibrio vulnificus interaction in the gills: Role of the RtxA13 toxin.</title>
        <authorList>
            <person name="Callol A."/>
            <person name="Pajuelo D."/>
            <person name="Ebbesson L."/>
            <person name="Teles M."/>
            <person name="MacKenzie S."/>
            <person name="Amaro C."/>
        </authorList>
    </citation>
    <scope>NUCLEOTIDE SEQUENCE</scope>
</reference>
<proteinExistence type="predicted"/>
<sequence length="41" mass="4547">MFTFQLAVMFKRRCTGSLSCGFVTTAGILNWASSLSSNWQV</sequence>
<dbReference type="EMBL" id="GBXM01051130">
    <property type="protein sequence ID" value="JAH57447.1"/>
    <property type="molecule type" value="Transcribed_RNA"/>
</dbReference>
<evidence type="ECO:0000313" key="1">
    <source>
        <dbReference type="EMBL" id="JAH57447.1"/>
    </source>
</evidence>
<protein>
    <submittedName>
        <fullName evidence="1">Uncharacterized protein</fullName>
    </submittedName>
</protein>
<dbReference type="AlphaFoldDB" id="A0A0E9TVG3"/>
<organism evidence="1">
    <name type="scientific">Anguilla anguilla</name>
    <name type="common">European freshwater eel</name>
    <name type="synonym">Muraena anguilla</name>
    <dbReference type="NCBI Taxonomy" id="7936"/>
    <lineage>
        <taxon>Eukaryota</taxon>
        <taxon>Metazoa</taxon>
        <taxon>Chordata</taxon>
        <taxon>Craniata</taxon>
        <taxon>Vertebrata</taxon>
        <taxon>Euteleostomi</taxon>
        <taxon>Actinopterygii</taxon>
        <taxon>Neopterygii</taxon>
        <taxon>Teleostei</taxon>
        <taxon>Anguilliformes</taxon>
        <taxon>Anguillidae</taxon>
        <taxon>Anguilla</taxon>
    </lineage>
</organism>